<name>A0A833J6D9_9HYPH</name>
<evidence type="ECO:0000313" key="1">
    <source>
        <dbReference type="EMBL" id="KAB7784371.1"/>
    </source>
</evidence>
<dbReference type="AlphaFoldDB" id="A0A833J6D9"/>
<protein>
    <submittedName>
        <fullName evidence="1">Uncharacterized protein</fullName>
    </submittedName>
</protein>
<reference evidence="1 2" key="1">
    <citation type="submission" date="2019-10" db="EMBL/GenBank/DDBJ databases">
        <title>Draft Genome Sequence of the Caffeine Degrading Methylotroph Methylorubrum populi PINKEL.</title>
        <authorList>
            <person name="Dawson S.C."/>
            <person name="Zhang X."/>
            <person name="Wright M.E."/>
            <person name="Sharma G."/>
            <person name="Langner J.T."/>
            <person name="Ditty J.L."/>
            <person name="Subuyuj G.A."/>
        </authorList>
    </citation>
    <scope>NUCLEOTIDE SEQUENCE [LARGE SCALE GENOMIC DNA]</scope>
    <source>
        <strain evidence="1 2">Pinkel</strain>
    </source>
</reference>
<sequence length="71" mass="8153">MIDAPPTGLLLITNLNPGSKKLGDEYFSIVQEWRDIELASYGLDKLFSDAQLIPTSSIERREDMSRYFWIS</sequence>
<comment type="caution">
    <text evidence="1">The sequence shown here is derived from an EMBL/GenBank/DDBJ whole genome shotgun (WGS) entry which is preliminary data.</text>
</comment>
<dbReference type="EMBL" id="WEKV01000010">
    <property type="protein sequence ID" value="KAB7784371.1"/>
    <property type="molecule type" value="Genomic_DNA"/>
</dbReference>
<dbReference type="Proteomes" id="UP000469949">
    <property type="component" value="Unassembled WGS sequence"/>
</dbReference>
<accession>A0A833J6D9</accession>
<organism evidence="1 2">
    <name type="scientific">Methylorubrum populi</name>
    <dbReference type="NCBI Taxonomy" id="223967"/>
    <lineage>
        <taxon>Bacteria</taxon>
        <taxon>Pseudomonadati</taxon>
        <taxon>Pseudomonadota</taxon>
        <taxon>Alphaproteobacteria</taxon>
        <taxon>Hyphomicrobiales</taxon>
        <taxon>Methylobacteriaceae</taxon>
        <taxon>Methylorubrum</taxon>
    </lineage>
</organism>
<gene>
    <name evidence="1" type="ORF">F8B43_2404</name>
</gene>
<evidence type="ECO:0000313" key="2">
    <source>
        <dbReference type="Proteomes" id="UP000469949"/>
    </source>
</evidence>
<proteinExistence type="predicted"/>